<dbReference type="PANTHER" id="PTHR43385">
    <property type="entry name" value="RIBOFLAVIN TRANSPORTER RIBJ"/>
    <property type="match status" value="1"/>
</dbReference>
<comment type="caution">
    <text evidence="8">The sequence shown here is derived from an EMBL/GenBank/DDBJ whole genome shotgun (WGS) entry which is preliminary data.</text>
</comment>
<feature type="transmembrane region" description="Helical" evidence="6">
    <location>
        <begin position="165"/>
        <end position="184"/>
    </location>
</feature>
<dbReference type="InterPro" id="IPR052983">
    <property type="entry name" value="MFS_Riboflavin_Transporter"/>
</dbReference>
<keyword evidence="9" id="KW-1185">Reference proteome</keyword>
<dbReference type="RefSeq" id="WP_200388891.1">
    <property type="nucleotide sequence ID" value="NZ_NRSD01000019.1"/>
</dbReference>
<evidence type="ECO:0000256" key="1">
    <source>
        <dbReference type="ARBA" id="ARBA00004141"/>
    </source>
</evidence>
<name>A0A9X0WKB3_9GAMM</name>
<dbReference type="EMBL" id="NRSD01000019">
    <property type="protein sequence ID" value="MBK1646075.1"/>
    <property type="molecule type" value="Genomic_DNA"/>
</dbReference>
<dbReference type="Pfam" id="PF07690">
    <property type="entry name" value="MFS_1"/>
    <property type="match status" value="1"/>
</dbReference>
<dbReference type="PANTHER" id="PTHR43385:SF1">
    <property type="entry name" value="RIBOFLAVIN TRANSPORTER RIBJ"/>
    <property type="match status" value="1"/>
</dbReference>
<dbReference type="SUPFAM" id="SSF103473">
    <property type="entry name" value="MFS general substrate transporter"/>
    <property type="match status" value="1"/>
</dbReference>
<organism evidence="8 9">
    <name type="scientific">Thiocapsa imhoffii</name>
    <dbReference type="NCBI Taxonomy" id="382777"/>
    <lineage>
        <taxon>Bacteria</taxon>
        <taxon>Pseudomonadati</taxon>
        <taxon>Pseudomonadota</taxon>
        <taxon>Gammaproteobacteria</taxon>
        <taxon>Chromatiales</taxon>
        <taxon>Chromatiaceae</taxon>
        <taxon>Thiocapsa</taxon>
    </lineage>
</organism>
<feature type="transmembrane region" description="Helical" evidence="6">
    <location>
        <begin position="359"/>
        <end position="378"/>
    </location>
</feature>
<evidence type="ECO:0000256" key="2">
    <source>
        <dbReference type="ARBA" id="ARBA00022448"/>
    </source>
</evidence>
<dbReference type="InterPro" id="IPR020846">
    <property type="entry name" value="MFS_dom"/>
</dbReference>
<feature type="transmembrane region" description="Helical" evidence="6">
    <location>
        <begin position="70"/>
        <end position="87"/>
    </location>
</feature>
<evidence type="ECO:0000313" key="8">
    <source>
        <dbReference type="EMBL" id="MBK1646075.1"/>
    </source>
</evidence>
<feature type="transmembrane region" description="Helical" evidence="6">
    <location>
        <begin position="265"/>
        <end position="288"/>
    </location>
</feature>
<feature type="transmembrane region" description="Helical" evidence="6">
    <location>
        <begin position="236"/>
        <end position="253"/>
    </location>
</feature>
<protein>
    <recommendedName>
        <fullName evidence="7">Major facilitator superfamily (MFS) profile domain-containing protein</fullName>
    </recommendedName>
</protein>
<keyword evidence="4 6" id="KW-1133">Transmembrane helix</keyword>
<evidence type="ECO:0000256" key="3">
    <source>
        <dbReference type="ARBA" id="ARBA00022692"/>
    </source>
</evidence>
<evidence type="ECO:0000259" key="7">
    <source>
        <dbReference type="PROSITE" id="PS50850"/>
    </source>
</evidence>
<dbReference type="GO" id="GO:0022857">
    <property type="term" value="F:transmembrane transporter activity"/>
    <property type="evidence" value="ECO:0007669"/>
    <property type="project" value="InterPro"/>
</dbReference>
<dbReference type="GO" id="GO:0016020">
    <property type="term" value="C:membrane"/>
    <property type="evidence" value="ECO:0007669"/>
    <property type="project" value="UniProtKB-SubCell"/>
</dbReference>
<dbReference type="Proteomes" id="UP001138802">
    <property type="component" value="Unassembled WGS sequence"/>
</dbReference>
<dbReference type="InterPro" id="IPR036259">
    <property type="entry name" value="MFS_trans_sf"/>
</dbReference>
<reference evidence="8 9" key="1">
    <citation type="journal article" date="2020" name="Microorganisms">
        <title>Osmotic Adaptation and Compatible Solute Biosynthesis of Phototrophic Bacteria as Revealed from Genome Analyses.</title>
        <authorList>
            <person name="Imhoff J.F."/>
            <person name="Rahn T."/>
            <person name="Kunzel S."/>
            <person name="Keller A."/>
            <person name="Neulinger S.C."/>
        </authorList>
    </citation>
    <scope>NUCLEOTIDE SEQUENCE [LARGE SCALE GENOMIC DNA]</scope>
    <source>
        <strain evidence="8 9">DSM 21303</strain>
    </source>
</reference>
<proteinExistence type="predicted"/>
<dbReference type="InterPro" id="IPR011701">
    <property type="entry name" value="MFS"/>
</dbReference>
<feature type="transmembrane region" description="Helical" evidence="6">
    <location>
        <begin position="294"/>
        <end position="315"/>
    </location>
</feature>
<sequence length="394" mass="42464">MKKFATVTASFMIMLCIGSLYAWSIIASELIENHGFSSSQSQIIFALIIAVFPVTMIFVGRLGSRVKYRYFGYISGILFFLGYYLASYSQGNFIWILLSIGLLSGIATGFGYWVALTAPVQWFPKKKGLITGIAAAGFGLGAVLMSEISECLLNQDHDILQLLKMIGITYGLIILMVSNFIFPAETTPGERTESANASSFFSTAVFRRLCLGIFLGTFAGLLVIGSLIMIGSQYDITAQILVLGVSVFAISNFSGRLVWGGLSDYLGASLSIFLALLVQSLAIISLNIFPLSDVTYLILIFLIGFGFGGNFVLFAKETAQIFGVQNLGVVYPYVFLGYAVAGIAGPISGGVLYDFSGSFFYAIILASLMSLLGSFLFLKQVLIADHSPGLNNAL</sequence>
<feature type="transmembrane region" description="Helical" evidence="6">
    <location>
        <begin position="43"/>
        <end position="63"/>
    </location>
</feature>
<feature type="domain" description="Major facilitator superfamily (MFS) profile" evidence="7">
    <location>
        <begin position="2"/>
        <end position="382"/>
    </location>
</feature>
<feature type="transmembrane region" description="Helical" evidence="6">
    <location>
        <begin position="327"/>
        <end position="347"/>
    </location>
</feature>
<feature type="transmembrane region" description="Helical" evidence="6">
    <location>
        <begin position="93"/>
        <end position="116"/>
    </location>
</feature>
<gene>
    <name evidence="8" type="ORF">CKO25_15755</name>
</gene>
<evidence type="ECO:0000256" key="4">
    <source>
        <dbReference type="ARBA" id="ARBA00022989"/>
    </source>
</evidence>
<feature type="transmembrane region" description="Helical" evidence="6">
    <location>
        <begin position="205"/>
        <end position="230"/>
    </location>
</feature>
<accession>A0A9X0WKB3</accession>
<dbReference type="AlphaFoldDB" id="A0A9X0WKB3"/>
<keyword evidence="3 6" id="KW-0812">Transmembrane</keyword>
<keyword evidence="5 6" id="KW-0472">Membrane</keyword>
<comment type="subcellular location">
    <subcellularLocation>
        <location evidence="1">Membrane</location>
        <topology evidence="1">Multi-pass membrane protein</topology>
    </subcellularLocation>
</comment>
<feature type="transmembrane region" description="Helical" evidence="6">
    <location>
        <begin position="128"/>
        <end position="145"/>
    </location>
</feature>
<dbReference type="Gene3D" id="1.20.1250.20">
    <property type="entry name" value="MFS general substrate transporter like domains"/>
    <property type="match status" value="2"/>
</dbReference>
<evidence type="ECO:0000256" key="5">
    <source>
        <dbReference type="ARBA" id="ARBA00023136"/>
    </source>
</evidence>
<evidence type="ECO:0000313" key="9">
    <source>
        <dbReference type="Proteomes" id="UP001138802"/>
    </source>
</evidence>
<evidence type="ECO:0000256" key="6">
    <source>
        <dbReference type="SAM" id="Phobius"/>
    </source>
</evidence>
<dbReference type="PROSITE" id="PS50850">
    <property type="entry name" value="MFS"/>
    <property type="match status" value="1"/>
</dbReference>
<keyword evidence="2" id="KW-0813">Transport</keyword>